<proteinExistence type="predicted"/>
<gene>
    <name evidence="2" type="ORF">SAMN04488528_103729</name>
</gene>
<dbReference type="InterPro" id="IPR051606">
    <property type="entry name" value="Polyketide_Oxido-like"/>
</dbReference>
<accession>A0A1I1AJL7</accession>
<feature type="domain" description="NAD(P)-binding" evidence="1">
    <location>
        <begin position="7"/>
        <end position="197"/>
    </location>
</feature>
<dbReference type="PANTHER" id="PTHR43355">
    <property type="entry name" value="FLAVIN REDUCTASE (NADPH)"/>
    <property type="match status" value="1"/>
</dbReference>
<dbReference type="Proteomes" id="UP000198619">
    <property type="component" value="Unassembled WGS sequence"/>
</dbReference>
<dbReference type="RefSeq" id="WP_090042736.1">
    <property type="nucleotide sequence ID" value="NZ_FOKI01000037.1"/>
</dbReference>
<dbReference type="EMBL" id="FOKI01000037">
    <property type="protein sequence ID" value="SFB37546.1"/>
    <property type="molecule type" value="Genomic_DNA"/>
</dbReference>
<dbReference type="CDD" id="cd05244">
    <property type="entry name" value="BVR-B_like_SDR_a"/>
    <property type="match status" value="1"/>
</dbReference>
<dbReference type="Pfam" id="PF13460">
    <property type="entry name" value="NAD_binding_10"/>
    <property type="match status" value="1"/>
</dbReference>
<evidence type="ECO:0000259" key="1">
    <source>
        <dbReference type="Pfam" id="PF13460"/>
    </source>
</evidence>
<dbReference type="AlphaFoldDB" id="A0A1I1AJL7"/>
<dbReference type="OrthoDB" id="9785372at2"/>
<reference evidence="2 3" key="1">
    <citation type="submission" date="2016-10" db="EMBL/GenBank/DDBJ databases">
        <authorList>
            <person name="de Groot N.N."/>
        </authorList>
    </citation>
    <scope>NUCLEOTIDE SEQUENCE [LARGE SCALE GENOMIC DNA]</scope>
    <source>
        <strain evidence="2 3">DSM 12271</strain>
    </source>
</reference>
<dbReference type="Gene3D" id="3.40.50.720">
    <property type="entry name" value="NAD(P)-binding Rossmann-like Domain"/>
    <property type="match status" value="1"/>
</dbReference>
<sequence length="213" mass="23433">MKIILLGGTGNIGNAILKEALSKEHEVISVQRDLNKLSVKDSKLKAINGDLFNYENIVDQIKGYDVIISALAPTFGNEESFKSLTKNVISLAKESGISRVIAIGGAGSLKVSPGVELVDSDKIKGYPAEWLPTIKVHKEAREIYKNSDLDWTFFSPAEFIEHGDRTTKFRLGGTSLVVDKNGSSKISIEDYAIAMIDEVESNRHIKEQFTIGY</sequence>
<organism evidence="2 3">
    <name type="scientific">Clostridium frigidicarnis</name>
    <dbReference type="NCBI Taxonomy" id="84698"/>
    <lineage>
        <taxon>Bacteria</taxon>
        <taxon>Bacillati</taxon>
        <taxon>Bacillota</taxon>
        <taxon>Clostridia</taxon>
        <taxon>Eubacteriales</taxon>
        <taxon>Clostridiaceae</taxon>
        <taxon>Clostridium</taxon>
    </lineage>
</organism>
<keyword evidence="3" id="KW-1185">Reference proteome</keyword>
<dbReference type="STRING" id="84698.SAMN04488528_103729"/>
<dbReference type="GO" id="GO:0016646">
    <property type="term" value="F:oxidoreductase activity, acting on the CH-NH group of donors, NAD or NADP as acceptor"/>
    <property type="evidence" value="ECO:0007669"/>
    <property type="project" value="TreeGrafter"/>
</dbReference>
<dbReference type="InterPro" id="IPR016040">
    <property type="entry name" value="NAD(P)-bd_dom"/>
</dbReference>
<dbReference type="SUPFAM" id="SSF51735">
    <property type="entry name" value="NAD(P)-binding Rossmann-fold domains"/>
    <property type="match status" value="1"/>
</dbReference>
<evidence type="ECO:0000313" key="3">
    <source>
        <dbReference type="Proteomes" id="UP000198619"/>
    </source>
</evidence>
<name>A0A1I1AJL7_9CLOT</name>
<dbReference type="InterPro" id="IPR036291">
    <property type="entry name" value="NAD(P)-bd_dom_sf"/>
</dbReference>
<dbReference type="PANTHER" id="PTHR43355:SF2">
    <property type="entry name" value="FLAVIN REDUCTASE (NADPH)"/>
    <property type="match status" value="1"/>
</dbReference>
<protein>
    <recommendedName>
        <fullName evidence="1">NAD(P)-binding domain-containing protein</fullName>
    </recommendedName>
</protein>
<evidence type="ECO:0000313" key="2">
    <source>
        <dbReference type="EMBL" id="SFB37546.1"/>
    </source>
</evidence>